<dbReference type="EMBL" id="CM010718">
    <property type="protein sequence ID" value="RZC57205.1"/>
    <property type="molecule type" value="Genomic_DNA"/>
</dbReference>
<reference evidence="2 3" key="1">
    <citation type="journal article" date="2018" name="Science">
        <title>The opium poppy genome and morphinan production.</title>
        <authorList>
            <person name="Guo L."/>
            <person name="Winzer T."/>
            <person name="Yang X."/>
            <person name="Li Y."/>
            <person name="Ning Z."/>
            <person name="He Z."/>
            <person name="Teodor R."/>
            <person name="Lu Y."/>
            <person name="Bowser T.A."/>
            <person name="Graham I.A."/>
            <person name="Ye K."/>
        </authorList>
    </citation>
    <scope>NUCLEOTIDE SEQUENCE [LARGE SCALE GENOMIC DNA]</scope>
    <source>
        <strain evidence="3">cv. HN1</strain>
        <tissue evidence="2">Leaves</tissue>
    </source>
</reference>
<evidence type="ECO:0000313" key="3">
    <source>
        <dbReference type="Proteomes" id="UP000316621"/>
    </source>
</evidence>
<keyword evidence="3" id="KW-1185">Reference proteome</keyword>
<protein>
    <submittedName>
        <fullName evidence="2">Uncharacterized protein</fullName>
    </submittedName>
</protein>
<proteinExistence type="predicted"/>
<dbReference type="Gramene" id="RZC57205">
    <property type="protein sequence ID" value="RZC57205"/>
    <property type="gene ID" value="C5167_004503"/>
</dbReference>
<organism evidence="2 3">
    <name type="scientific">Papaver somniferum</name>
    <name type="common">Opium poppy</name>
    <dbReference type="NCBI Taxonomy" id="3469"/>
    <lineage>
        <taxon>Eukaryota</taxon>
        <taxon>Viridiplantae</taxon>
        <taxon>Streptophyta</taxon>
        <taxon>Embryophyta</taxon>
        <taxon>Tracheophyta</taxon>
        <taxon>Spermatophyta</taxon>
        <taxon>Magnoliopsida</taxon>
        <taxon>Ranunculales</taxon>
        <taxon>Papaveraceae</taxon>
        <taxon>Papaveroideae</taxon>
        <taxon>Papaver</taxon>
    </lineage>
</organism>
<gene>
    <name evidence="2" type="ORF">C5167_004503</name>
</gene>
<feature type="region of interest" description="Disordered" evidence="1">
    <location>
        <begin position="231"/>
        <end position="275"/>
    </location>
</feature>
<dbReference type="AlphaFoldDB" id="A0A4Y7JC39"/>
<evidence type="ECO:0000313" key="2">
    <source>
        <dbReference type="EMBL" id="RZC57205.1"/>
    </source>
</evidence>
<evidence type="ECO:0000256" key="1">
    <source>
        <dbReference type="SAM" id="MobiDB-lite"/>
    </source>
</evidence>
<accession>A0A4Y7JC39</accession>
<dbReference type="Proteomes" id="UP000316621">
    <property type="component" value="Chromosome 4"/>
</dbReference>
<sequence length="275" mass="30977">MEILKETVKSADSPLEIWRSKLRKQREGARILALSEYSGFKLSAYDCYQIHEDRTEVLADLDLLEKLVTLLELDVAQGMRNHFRCQIAIAYALKKIGMLLRYLDGILKGQGTISPDADFRAWIMEKLNIEDWEDYLHFANAREGDVLFTAAAKGVELEKQIITPETIRVQDEDGFKSRLEVYHKVLKAAHNMPLKNIDCIGGGQTACSLIKGITPKLRYRHLVNPNGNIKVRGKRDGDHQTMTREVSSAKRARGTSDLDMTTMKKKKGGAVASDG</sequence>
<name>A0A4Y7JC39_PAPSO</name>